<evidence type="ECO:0000256" key="1">
    <source>
        <dbReference type="SAM" id="Phobius"/>
    </source>
</evidence>
<name>A0A645J461_9ZZZZ</name>
<proteinExistence type="predicted"/>
<keyword evidence="1" id="KW-1133">Transmembrane helix</keyword>
<sequence>MLFPPNSLEGGGLFLLSFQISLDFVQLCQGLFLLRGLQIATFKLFLHFVQLLEQQLILLSTGLQFSDFGGQQALLLLCTLLRFDTSLIQLLNLPLTLLQLLGLFVQLFTQLQQALGMRLHRSLLRNKARPCLISTIGLHT</sequence>
<organism evidence="2">
    <name type="scientific">bioreactor metagenome</name>
    <dbReference type="NCBI Taxonomy" id="1076179"/>
    <lineage>
        <taxon>unclassified sequences</taxon>
        <taxon>metagenomes</taxon>
        <taxon>ecological metagenomes</taxon>
    </lineage>
</organism>
<protein>
    <submittedName>
        <fullName evidence="2">Uncharacterized protein</fullName>
    </submittedName>
</protein>
<dbReference type="EMBL" id="VSSQ01130700">
    <property type="protein sequence ID" value="MPN58236.1"/>
    <property type="molecule type" value="Genomic_DNA"/>
</dbReference>
<keyword evidence="1" id="KW-0812">Transmembrane</keyword>
<reference evidence="2" key="1">
    <citation type="submission" date="2019-08" db="EMBL/GenBank/DDBJ databases">
        <authorList>
            <person name="Kucharzyk K."/>
            <person name="Murdoch R.W."/>
            <person name="Higgins S."/>
            <person name="Loffler F."/>
        </authorList>
    </citation>
    <scope>NUCLEOTIDE SEQUENCE</scope>
</reference>
<feature type="transmembrane region" description="Helical" evidence="1">
    <location>
        <begin position="12"/>
        <end position="32"/>
    </location>
</feature>
<gene>
    <name evidence="2" type="ORF">SDC9_205939</name>
</gene>
<feature type="transmembrane region" description="Helical" evidence="1">
    <location>
        <begin position="86"/>
        <end position="108"/>
    </location>
</feature>
<feature type="transmembrane region" description="Helical" evidence="1">
    <location>
        <begin position="44"/>
        <end position="66"/>
    </location>
</feature>
<keyword evidence="1" id="KW-0472">Membrane</keyword>
<comment type="caution">
    <text evidence="2">The sequence shown here is derived from an EMBL/GenBank/DDBJ whole genome shotgun (WGS) entry which is preliminary data.</text>
</comment>
<accession>A0A645J461</accession>
<evidence type="ECO:0000313" key="2">
    <source>
        <dbReference type="EMBL" id="MPN58236.1"/>
    </source>
</evidence>
<dbReference type="AlphaFoldDB" id="A0A645J461"/>